<dbReference type="SFLD" id="SFLDG00002">
    <property type="entry name" value="C1.7:_P-type_atpase_like"/>
    <property type="match status" value="1"/>
</dbReference>
<dbReference type="InterPro" id="IPR001757">
    <property type="entry name" value="P_typ_ATPase"/>
</dbReference>
<dbReference type="SUPFAM" id="SSF55008">
    <property type="entry name" value="HMA, heavy metal-associated domain"/>
    <property type="match status" value="2"/>
</dbReference>
<dbReference type="CDD" id="cd00371">
    <property type="entry name" value="HMA"/>
    <property type="match status" value="2"/>
</dbReference>
<feature type="region of interest" description="Disordered" evidence="24">
    <location>
        <begin position="61"/>
        <end position="103"/>
    </location>
</feature>
<dbReference type="PROSITE" id="PS01047">
    <property type="entry name" value="HMA_1"/>
    <property type="match status" value="2"/>
</dbReference>
<dbReference type="SUPFAM" id="SSF81653">
    <property type="entry name" value="Calcium ATPase, transduction domain A"/>
    <property type="match status" value="1"/>
</dbReference>
<evidence type="ECO:0000256" key="13">
    <source>
        <dbReference type="ARBA" id="ARBA00022840"/>
    </source>
</evidence>
<comment type="subcellular location">
    <subcellularLocation>
        <location evidence="1">Cell membrane</location>
        <topology evidence="1">Multi-pass membrane protein</topology>
    </subcellularLocation>
</comment>
<dbReference type="SUPFAM" id="SSF56784">
    <property type="entry name" value="HAD-like"/>
    <property type="match status" value="1"/>
</dbReference>
<feature type="transmembrane region" description="Helical" evidence="23">
    <location>
        <begin position="782"/>
        <end position="801"/>
    </location>
</feature>
<feature type="transmembrane region" description="Helical" evidence="23">
    <location>
        <begin position="807"/>
        <end position="828"/>
    </location>
</feature>
<keyword evidence="27" id="KW-1185">Reference proteome</keyword>
<keyword evidence="19 23" id="KW-0472">Membrane</keyword>
<proteinExistence type="inferred from homology"/>
<feature type="transmembrane region" description="Helical" evidence="23">
    <location>
        <begin position="189"/>
        <end position="209"/>
    </location>
</feature>
<keyword evidence="9 23" id="KW-0479">Metal-binding</keyword>
<evidence type="ECO:0000256" key="14">
    <source>
        <dbReference type="ARBA" id="ARBA00022842"/>
    </source>
</evidence>
<sequence length="849" mass="89573">MSETLTFQLDGLSCGHCVKRVKEVLEQRSDVTTAEVTLEQVVVTGTASASELIRDIEQAGYHASQQPGNRDPKPEPLTATDPVPDGLAAEKKRPASPDEDNPQTVQLLIDGMSCASCVSRVEKALNQVAHVRQARVNLADRSALVSGPADPQALLKAVSDAGYQGIVISDDNQRREQQQQTSRQHFIRYSWQSAVALLTGIPVMIWGMSSGNMMLTADNRLTWQLIGLLTLLVMIIAGGHFYRSAWKSLSNRSATMDTLVALGTAVAWAYSATVVLFPDSFPEPARHLYFEASTMIIGLINLGHALEQRARQHSSQALEKLLDLTPPQATVLKDDGDVSLPVSQIQPGMRLRLRAGDRVPVDGIIDAGQGLIDESMLTGEAWPQQKTTDDKVSAGTLVCDGTLSFRATATGQNTALARIISLVRNAQSSKPKIGQLADRISSVFVPVVILIALFSGLVWYLAGPAPQFAYSMVVITTVLIIACPCALGLATPMSIIAGVGRAAEAGILVKDADALQQASSADTVVFDKTGTLTTGQPAVTLITTFNGFSEQQILGYAAGLEEHSAHPLATAIKNRAAGTEFQPVSQLTTLAGKGLSAASGSHPLLLGNQRLLTEAAVDITAAENSLKNAGQQGETPVLLAIDGQLAAVIAVSDPLRPEAAGVISLLKKRGYKVVMLTGDRQKTAQVIADRAGISEVIAEVLPEEKALAIKTLQQAGHRVAMVGDGINDAPALACADTSIAIGGGSDIAIETASMALMRKDLQAVADGLMISVATLRNMKQNLAGAFVYNCLGIPVAAGVLYPLTGTLLNPVIAGAAMALSSVTVVTNANRLLRYRLPQQNKLSLNGGND</sequence>
<keyword evidence="12" id="KW-0187">Copper transport</keyword>
<keyword evidence="13 23" id="KW-0067">ATP-binding</keyword>
<keyword evidence="16 23" id="KW-1133">Transmembrane helix</keyword>
<dbReference type="Pfam" id="PF00403">
    <property type="entry name" value="HMA"/>
    <property type="match status" value="2"/>
</dbReference>
<keyword evidence="6 23" id="KW-1003">Cell membrane</keyword>
<feature type="transmembrane region" description="Helical" evidence="23">
    <location>
        <begin position="288"/>
        <end position="306"/>
    </location>
</feature>
<dbReference type="PRINTS" id="PR00119">
    <property type="entry name" value="CATATPASE"/>
</dbReference>
<dbReference type="InterPro" id="IPR036412">
    <property type="entry name" value="HAD-like_sf"/>
</dbReference>
<evidence type="ECO:0000256" key="22">
    <source>
        <dbReference type="ARBA" id="ARBA00049289"/>
    </source>
</evidence>
<keyword evidence="7" id="KW-0597">Phosphoprotein</keyword>
<evidence type="ECO:0000256" key="1">
    <source>
        <dbReference type="ARBA" id="ARBA00004651"/>
    </source>
</evidence>
<dbReference type="GO" id="GO:0016787">
    <property type="term" value="F:hydrolase activity"/>
    <property type="evidence" value="ECO:0007669"/>
    <property type="project" value="UniProtKB-KW"/>
</dbReference>
<dbReference type="Gene3D" id="2.70.150.10">
    <property type="entry name" value="Calcium-transporting ATPase, cytoplasmic transduction domain A"/>
    <property type="match status" value="1"/>
</dbReference>
<dbReference type="InterPro" id="IPR017969">
    <property type="entry name" value="Heavy-metal-associated_CS"/>
</dbReference>
<evidence type="ECO:0000256" key="5">
    <source>
        <dbReference type="ARBA" id="ARBA00022448"/>
    </source>
</evidence>
<dbReference type="CDD" id="cd02094">
    <property type="entry name" value="P-type_ATPase_Cu-like"/>
    <property type="match status" value="1"/>
</dbReference>
<dbReference type="Pfam" id="PF00122">
    <property type="entry name" value="E1-E2_ATPase"/>
    <property type="match status" value="1"/>
</dbReference>
<dbReference type="EMBL" id="JBHSUC010000009">
    <property type="protein sequence ID" value="MFC6362189.1"/>
    <property type="molecule type" value="Genomic_DNA"/>
</dbReference>
<dbReference type="PANTHER" id="PTHR43520">
    <property type="entry name" value="ATP7, ISOFORM B"/>
    <property type="match status" value="1"/>
</dbReference>
<evidence type="ECO:0000256" key="9">
    <source>
        <dbReference type="ARBA" id="ARBA00022723"/>
    </source>
</evidence>
<dbReference type="InterPro" id="IPR018303">
    <property type="entry name" value="ATPase_P-typ_P_site"/>
</dbReference>
<accession>A0ABW1VMC9</accession>
<evidence type="ECO:0000256" key="19">
    <source>
        <dbReference type="ARBA" id="ARBA00023136"/>
    </source>
</evidence>
<dbReference type="Pfam" id="PF00702">
    <property type="entry name" value="Hydrolase"/>
    <property type="match status" value="1"/>
</dbReference>
<evidence type="ECO:0000256" key="11">
    <source>
        <dbReference type="ARBA" id="ARBA00022741"/>
    </source>
</evidence>
<evidence type="ECO:0000259" key="25">
    <source>
        <dbReference type="PROSITE" id="PS50846"/>
    </source>
</evidence>
<dbReference type="SFLD" id="SFLDF00027">
    <property type="entry name" value="p-type_atpase"/>
    <property type="match status" value="1"/>
</dbReference>
<evidence type="ECO:0000256" key="4">
    <source>
        <dbReference type="ARBA" id="ARBA00015102"/>
    </source>
</evidence>
<keyword evidence="18" id="KW-0406">Ion transport</keyword>
<dbReference type="SUPFAM" id="SSF81665">
    <property type="entry name" value="Calcium ATPase, transmembrane domain M"/>
    <property type="match status" value="1"/>
</dbReference>
<dbReference type="PROSITE" id="PS50846">
    <property type="entry name" value="HMA_2"/>
    <property type="match status" value="2"/>
</dbReference>
<feature type="domain" description="HMA" evidence="25">
    <location>
        <begin position="3"/>
        <end position="64"/>
    </location>
</feature>
<dbReference type="Gene3D" id="3.40.50.1000">
    <property type="entry name" value="HAD superfamily/HAD-like"/>
    <property type="match status" value="1"/>
</dbReference>
<organism evidence="26 27">
    <name type="scientific">Tatumella punctata</name>
    <dbReference type="NCBI Taxonomy" id="399969"/>
    <lineage>
        <taxon>Bacteria</taxon>
        <taxon>Pseudomonadati</taxon>
        <taxon>Pseudomonadota</taxon>
        <taxon>Gammaproteobacteria</taxon>
        <taxon>Enterobacterales</taxon>
        <taxon>Erwiniaceae</taxon>
        <taxon>Tatumella</taxon>
    </lineage>
</organism>
<keyword evidence="14" id="KW-0460">Magnesium</keyword>
<dbReference type="InterPro" id="IPR008250">
    <property type="entry name" value="ATPase_P-typ_transduc_dom_A_sf"/>
</dbReference>
<dbReference type="Gene3D" id="3.30.70.100">
    <property type="match status" value="2"/>
</dbReference>
<dbReference type="InterPro" id="IPR036163">
    <property type="entry name" value="HMA_dom_sf"/>
</dbReference>
<keyword evidence="11 23" id="KW-0547">Nucleotide-binding</keyword>
<dbReference type="PANTHER" id="PTHR43520:SF6">
    <property type="entry name" value="COPPER-EXPORTING P-TYPE ATPASE"/>
    <property type="match status" value="1"/>
</dbReference>
<evidence type="ECO:0000256" key="18">
    <source>
        <dbReference type="ARBA" id="ARBA00023065"/>
    </source>
</evidence>
<evidence type="ECO:0000256" key="7">
    <source>
        <dbReference type="ARBA" id="ARBA00022553"/>
    </source>
</evidence>
<evidence type="ECO:0000313" key="26">
    <source>
        <dbReference type="EMBL" id="MFC6362189.1"/>
    </source>
</evidence>
<keyword evidence="17" id="KW-0186">Copper</keyword>
<dbReference type="SFLD" id="SFLDS00003">
    <property type="entry name" value="Haloacid_Dehalogenase"/>
    <property type="match status" value="1"/>
</dbReference>
<dbReference type="NCBIfam" id="TIGR01494">
    <property type="entry name" value="ATPase_P-type"/>
    <property type="match status" value="1"/>
</dbReference>
<feature type="transmembrane region" description="Helical" evidence="23">
    <location>
        <begin position="440"/>
        <end position="462"/>
    </location>
</feature>
<evidence type="ECO:0000256" key="6">
    <source>
        <dbReference type="ARBA" id="ARBA00022475"/>
    </source>
</evidence>
<dbReference type="Proteomes" id="UP001596215">
    <property type="component" value="Unassembled WGS sequence"/>
</dbReference>
<comment type="caution">
    <text evidence="26">The sequence shown here is derived from an EMBL/GenBank/DDBJ whole genome shotgun (WGS) entry which is preliminary data.</text>
</comment>
<evidence type="ECO:0000256" key="2">
    <source>
        <dbReference type="ARBA" id="ARBA00006024"/>
    </source>
</evidence>
<evidence type="ECO:0000256" key="24">
    <source>
        <dbReference type="SAM" id="MobiDB-lite"/>
    </source>
</evidence>
<protein>
    <recommendedName>
        <fullName evidence="4">Copper-exporting P-type ATPase</fullName>
        <ecNumber evidence="3">7.2.2.8</ecNumber>
    </recommendedName>
    <alternativeName>
        <fullName evidence="20">Copper-exporting P-type ATPase A</fullName>
    </alternativeName>
    <alternativeName>
        <fullName evidence="21">Cu(+)-exporting ATPase</fullName>
    </alternativeName>
</protein>
<dbReference type="InterPro" id="IPR023299">
    <property type="entry name" value="ATPase_P-typ_cyto_dom_N"/>
</dbReference>
<evidence type="ECO:0000256" key="16">
    <source>
        <dbReference type="ARBA" id="ARBA00022989"/>
    </source>
</evidence>
<keyword evidence="5" id="KW-0813">Transport</keyword>
<gene>
    <name evidence="26" type="ORF">ACFP73_08785</name>
</gene>
<comment type="catalytic activity">
    <reaction evidence="22">
        <text>Cu(+)(in) + ATP + H2O = Cu(+)(out) + ADP + phosphate + H(+)</text>
        <dbReference type="Rhea" id="RHEA:25792"/>
        <dbReference type="ChEBI" id="CHEBI:15377"/>
        <dbReference type="ChEBI" id="CHEBI:15378"/>
        <dbReference type="ChEBI" id="CHEBI:30616"/>
        <dbReference type="ChEBI" id="CHEBI:43474"/>
        <dbReference type="ChEBI" id="CHEBI:49552"/>
        <dbReference type="ChEBI" id="CHEBI:456216"/>
        <dbReference type="EC" id="7.2.2.8"/>
    </reaction>
</comment>
<evidence type="ECO:0000256" key="3">
    <source>
        <dbReference type="ARBA" id="ARBA00012517"/>
    </source>
</evidence>
<dbReference type="NCBIfam" id="TIGR01511">
    <property type="entry name" value="ATPase-IB1_Cu"/>
    <property type="match status" value="1"/>
</dbReference>
<dbReference type="InterPro" id="IPR059000">
    <property type="entry name" value="ATPase_P-type_domA"/>
</dbReference>
<dbReference type="PROSITE" id="PS00154">
    <property type="entry name" value="ATPASE_E1_E2"/>
    <property type="match status" value="1"/>
</dbReference>
<keyword evidence="8 23" id="KW-0812">Transmembrane</keyword>
<dbReference type="InterPro" id="IPR044492">
    <property type="entry name" value="P_typ_ATPase_HD_dom"/>
</dbReference>
<dbReference type="InterPro" id="IPR023214">
    <property type="entry name" value="HAD_sf"/>
</dbReference>
<evidence type="ECO:0000256" key="12">
    <source>
        <dbReference type="ARBA" id="ARBA00022796"/>
    </source>
</evidence>
<dbReference type="RefSeq" id="WP_212709037.1">
    <property type="nucleotide sequence ID" value="NZ_BAAAFW010000054.1"/>
</dbReference>
<evidence type="ECO:0000256" key="10">
    <source>
        <dbReference type="ARBA" id="ARBA00022737"/>
    </source>
</evidence>
<dbReference type="InterPro" id="IPR006121">
    <property type="entry name" value="HMA_dom"/>
</dbReference>
<evidence type="ECO:0000256" key="20">
    <source>
        <dbReference type="ARBA" id="ARBA00029719"/>
    </source>
</evidence>
<feature type="domain" description="HMA" evidence="25">
    <location>
        <begin position="103"/>
        <end position="166"/>
    </location>
</feature>
<dbReference type="InterPro" id="IPR023298">
    <property type="entry name" value="ATPase_P-typ_TM_dom_sf"/>
</dbReference>
<keyword evidence="15" id="KW-1278">Translocase</keyword>
<dbReference type="EC" id="7.2.2.8" evidence="3"/>
<evidence type="ECO:0000313" key="27">
    <source>
        <dbReference type="Proteomes" id="UP001596215"/>
    </source>
</evidence>
<evidence type="ECO:0000256" key="8">
    <source>
        <dbReference type="ARBA" id="ARBA00022692"/>
    </source>
</evidence>
<feature type="transmembrane region" description="Helical" evidence="23">
    <location>
        <begin position="221"/>
        <end position="242"/>
    </location>
</feature>
<evidence type="ECO:0000256" key="15">
    <source>
        <dbReference type="ARBA" id="ARBA00022967"/>
    </source>
</evidence>
<dbReference type="PRINTS" id="PR00943">
    <property type="entry name" value="CUATPASE"/>
</dbReference>
<evidence type="ECO:0000256" key="17">
    <source>
        <dbReference type="ARBA" id="ARBA00023008"/>
    </source>
</evidence>
<feature type="transmembrane region" description="Helical" evidence="23">
    <location>
        <begin position="468"/>
        <end position="491"/>
    </location>
</feature>
<evidence type="ECO:0000256" key="23">
    <source>
        <dbReference type="RuleBase" id="RU362081"/>
    </source>
</evidence>
<dbReference type="InterPro" id="IPR027256">
    <property type="entry name" value="P-typ_ATPase_IB"/>
</dbReference>
<dbReference type="NCBIfam" id="TIGR01525">
    <property type="entry name" value="ATPase-IB_hvy"/>
    <property type="match status" value="1"/>
</dbReference>
<feature type="transmembrane region" description="Helical" evidence="23">
    <location>
        <begin position="254"/>
        <end position="276"/>
    </location>
</feature>
<dbReference type="Gene3D" id="3.40.1110.10">
    <property type="entry name" value="Calcium-transporting ATPase, cytoplasmic domain N"/>
    <property type="match status" value="1"/>
</dbReference>
<keyword evidence="26" id="KW-0378">Hydrolase</keyword>
<reference evidence="27" key="1">
    <citation type="journal article" date="2019" name="Int. J. Syst. Evol. Microbiol.">
        <title>The Global Catalogue of Microorganisms (GCM) 10K type strain sequencing project: providing services to taxonomists for standard genome sequencing and annotation.</title>
        <authorList>
            <consortium name="The Broad Institute Genomics Platform"/>
            <consortium name="The Broad Institute Genome Sequencing Center for Infectious Disease"/>
            <person name="Wu L."/>
            <person name="Ma J."/>
        </authorList>
    </citation>
    <scope>NUCLEOTIDE SEQUENCE [LARGE SCALE GENOMIC DNA]</scope>
    <source>
        <strain evidence="27">CGMCC 4.1530</strain>
    </source>
</reference>
<evidence type="ECO:0000256" key="21">
    <source>
        <dbReference type="ARBA" id="ARBA00033239"/>
    </source>
</evidence>
<comment type="similarity">
    <text evidence="2 23">Belongs to the cation transport ATPase (P-type) (TC 3.A.3) family. Type IB subfamily.</text>
</comment>
<name>A0ABW1VMC9_9GAMM</name>
<keyword evidence="10" id="KW-0677">Repeat</keyword>